<gene>
    <name evidence="3" type="ORF">GXW78_11980</name>
</gene>
<dbReference type="InterPro" id="IPR008962">
    <property type="entry name" value="PapD-like_sf"/>
</dbReference>
<dbReference type="PANTHER" id="PTHR30251:SF4">
    <property type="entry name" value="SLR1668 PROTEIN"/>
    <property type="match status" value="1"/>
</dbReference>
<dbReference type="Proteomes" id="UP000698752">
    <property type="component" value="Unassembled WGS sequence"/>
</dbReference>
<accession>A0ABS5EH78</accession>
<dbReference type="InterPro" id="IPR013783">
    <property type="entry name" value="Ig-like_fold"/>
</dbReference>
<evidence type="ECO:0000313" key="4">
    <source>
        <dbReference type="Proteomes" id="UP000698752"/>
    </source>
</evidence>
<dbReference type="InterPro" id="IPR050643">
    <property type="entry name" value="Periplasmic_pilus_chap"/>
</dbReference>
<protein>
    <submittedName>
        <fullName evidence="3">Molecular chaperone</fullName>
    </submittedName>
</protein>
<dbReference type="SUPFAM" id="SSF49354">
    <property type="entry name" value="PapD-like"/>
    <property type="match status" value="1"/>
</dbReference>
<proteinExistence type="predicted"/>
<keyword evidence="4" id="KW-1185">Reference proteome</keyword>
<keyword evidence="1" id="KW-0732">Signal</keyword>
<feature type="signal peptide" evidence="1">
    <location>
        <begin position="1"/>
        <end position="27"/>
    </location>
</feature>
<sequence>MGAPVTRRLAAALGTALVACAARPARAQSLTVLPVNIRMAPGQMTAVLTVINQGADESSFQVRAYTWSQPAGDNELSPTQDLLVSPPLGTIAAGASQVVRVVLRRPAQDKEASYRILLDQIPGTATPGMVRIAVRLSIPIFAAPPNRPIAPRLRWRIDNEGGRAFLVAVNDGTRHESVRDISLAGRSGIRLGGDALPYILAGGTRRWPLLIPGRSLSGGSVRLSAQSDAGPIDQAVAVNAGR</sequence>
<evidence type="ECO:0000256" key="1">
    <source>
        <dbReference type="SAM" id="SignalP"/>
    </source>
</evidence>
<reference evidence="4" key="1">
    <citation type="journal article" date="2021" name="Syst. Appl. Microbiol.">
        <title>Roseomonas hellenica sp. nov., isolated from roots of wild-growing Alkanna tinctoria.</title>
        <authorList>
            <person name="Rat A."/>
            <person name="Naranjo H.D."/>
            <person name="Lebbe L."/>
            <person name="Cnockaert M."/>
            <person name="Krigas N."/>
            <person name="Grigoriadou K."/>
            <person name="Maloupa E."/>
            <person name="Willems A."/>
        </authorList>
    </citation>
    <scope>NUCLEOTIDE SEQUENCE [LARGE SCALE GENOMIC DNA]</scope>
    <source>
        <strain evidence="4">LMG 31159</strain>
    </source>
</reference>
<dbReference type="Gene3D" id="2.60.40.10">
    <property type="entry name" value="Immunoglobulins"/>
    <property type="match status" value="1"/>
</dbReference>
<evidence type="ECO:0000259" key="2">
    <source>
        <dbReference type="Pfam" id="PF00345"/>
    </source>
</evidence>
<evidence type="ECO:0000313" key="3">
    <source>
        <dbReference type="EMBL" id="MBR0650385.1"/>
    </source>
</evidence>
<dbReference type="PROSITE" id="PS51257">
    <property type="entry name" value="PROKAR_LIPOPROTEIN"/>
    <property type="match status" value="1"/>
</dbReference>
<dbReference type="Pfam" id="PF00345">
    <property type="entry name" value="PapD_N"/>
    <property type="match status" value="1"/>
</dbReference>
<dbReference type="EMBL" id="JAAEDI010000012">
    <property type="protein sequence ID" value="MBR0650385.1"/>
    <property type="molecule type" value="Genomic_DNA"/>
</dbReference>
<dbReference type="RefSeq" id="WP_211869049.1">
    <property type="nucleotide sequence ID" value="NZ_JAAEDI010000012.1"/>
</dbReference>
<feature type="domain" description="Pili assembly chaperone N-terminal" evidence="2">
    <location>
        <begin position="34"/>
        <end position="146"/>
    </location>
</feature>
<comment type="caution">
    <text evidence="3">The sequence shown here is derived from an EMBL/GenBank/DDBJ whole genome shotgun (WGS) entry which is preliminary data.</text>
</comment>
<feature type="chain" id="PRO_5045757136" evidence="1">
    <location>
        <begin position="28"/>
        <end position="242"/>
    </location>
</feature>
<dbReference type="PANTHER" id="PTHR30251">
    <property type="entry name" value="PILUS ASSEMBLY CHAPERONE"/>
    <property type="match status" value="1"/>
</dbReference>
<name>A0ABS5EH78_9PROT</name>
<dbReference type="InterPro" id="IPR016147">
    <property type="entry name" value="Pili_assmbl_chaperone_N"/>
</dbReference>
<organism evidence="3 4">
    <name type="scientific">Neoroseomonas terrae</name>
    <dbReference type="NCBI Taxonomy" id="424799"/>
    <lineage>
        <taxon>Bacteria</taxon>
        <taxon>Pseudomonadati</taxon>
        <taxon>Pseudomonadota</taxon>
        <taxon>Alphaproteobacteria</taxon>
        <taxon>Acetobacterales</taxon>
        <taxon>Acetobacteraceae</taxon>
        <taxon>Neoroseomonas</taxon>
    </lineage>
</organism>